<reference evidence="11" key="1">
    <citation type="submission" date="2021-01" db="EMBL/GenBank/DDBJ databases">
        <authorList>
            <consortium name="Aspergillus chevalieri M1 genome sequencing consortium"/>
            <person name="Kazuki M."/>
            <person name="Futagami T."/>
        </authorList>
    </citation>
    <scope>NUCLEOTIDE SEQUENCE</scope>
    <source>
        <strain evidence="11">M1</strain>
    </source>
</reference>
<comment type="cofactor">
    <cofactor evidence="1">
        <name>Mn(2+)</name>
        <dbReference type="ChEBI" id="CHEBI:29035"/>
    </cofactor>
</comment>
<feature type="compositionally biased region" description="Polar residues" evidence="8">
    <location>
        <begin position="849"/>
        <end position="859"/>
    </location>
</feature>
<sequence>MLADNNIHGNANSPALPGDHSPIASAKPSSSSPMAPSDAAHTASEAPVRPPLTSHQSNSLPSTPYQHARNLSFHSRSPSPRHGNTSPRSTHSETTHLLPSLRKPFAGCKYETAMAFFRRRMPYTIGTDLLPEEKEGLKEKLEPEEEQRLTNDIMEVYDRLLPSAESDDRRRQLVRKLEKLFNDQWPGHNIKVNVFGSSGNKLCSSDSDVDICITTTYKELEHVCLLAEVLARHGMERVVCISHAKVPIVKIWDPELRLACDMNVNNTLALENTRMVRTYVEIDERVRPLAMIIKYWTKRRILNDAGLGGTLSSYTWICLIVNFLQTRDPPILPSLQARPHKKRTTADGLMCSFDDDLNALADFGKKNRQSLGELLFQFFRYYAHDLNYEKYVISVREGKLVSKEAKGWHLLQNNRLCVEEPFNTSRNLGNTADDTSFRGVHIELRRAFKFIAEGNLTDSCEQYEYPPEEERTWERPPPQPRPVLSAPPNSSRGGRGGGRGGRNTNQYGRGGHTGRRTSNTPNKANNFRNNNGMSASELSLQAQHAQYLLHDHLYQQIQILQAQEQELRLQLQSQALVTGRSPPVLIRQPFIQFPLPQQQQQNQQQPQSSQSPTQQQQQPAQQQESSSPPTSSSGDENSRSRSSTINNQNGASVRPQYGYYNPAYYPVAVAGVPATTTTSPPSPSTAAAMSELRRNPRRSSVVNGSPGASLRAQSQPARSMNNTTLPSFAPLYAVSQPMDGSQMSKPRQGSGGSQEGSSSQGEEENHAFTSSSLPSGVRSTYMDETRPTEYMGYYLATSPQLQAYQHGMLSSLPAAPVGLALQNGGFIPIVNPQEYMAAMSASQDAFAGSSDTQSTSTNKTATPQPPPSQRSTPRAATSADRGPLIVDGSVPPSEPRPVYPIEHIDPYASSSQYTSNSDDPNIDTPASSSDTFSQDYQDNSSVDIDHTPSWYSRPADAQKPAQSGESLVNGHSSGKPGLLSTRLQNLHHSNTEKVTETPSKSGKAAHAHHPAATKDTSNHRQPASTEKGQSGSVSAMTGTESTSTSHHKRRPNGVDASEKVNGVNHKSKPKGRHDVSHHHSSADKERYHDHHGSRKMNGVHATHDSNHSNGGWQTSSKKKKQKNARSNTASAHHHGGEPLPADESMRKGG</sequence>
<feature type="compositionally biased region" description="Polar residues" evidence="8">
    <location>
        <begin position="516"/>
        <end position="532"/>
    </location>
</feature>
<dbReference type="GO" id="GO:0010605">
    <property type="term" value="P:negative regulation of macromolecule metabolic process"/>
    <property type="evidence" value="ECO:0007669"/>
    <property type="project" value="UniProtKB-ARBA"/>
</dbReference>
<dbReference type="EC" id="2.7.7.19" evidence="4"/>
<dbReference type="CDD" id="cd05402">
    <property type="entry name" value="NT_PAP_TUTase"/>
    <property type="match status" value="1"/>
</dbReference>
<name>A0A7R7VL41_ASPCH</name>
<feature type="region of interest" description="Disordered" evidence="8">
    <location>
        <begin position="841"/>
        <end position="1149"/>
    </location>
</feature>
<evidence type="ECO:0000256" key="5">
    <source>
        <dbReference type="ARBA" id="ARBA00022679"/>
    </source>
</evidence>
<comment type="similarity">
    <text evidence="3">Belongs to the DNA polymerase type-B-like family.</text>
</comment>
<feature type="region of interest" description="Disordered" evidence="8">
    <location>
        <begin position="596"/>
        <end position="654"/>
    </location>
</feature>
<feature type="compositionally biased region" description="Polar residues" evidence="8">
    <location>
        <begin position="72"/>
        <end position="89"/>
    </location>
</feature>
<dbReference type="GO" id="GO:0046872">
    <property type="term" value="F:metal ion binding"/>
    <property type="evidence" value="ECO:0007669"/>
    <property type="project" value="UniProtKB-KW"/>
</dbReference>
<dbReference type="AlphaFoldDB" id="A0A7R7VL41"/>
<dbReference type="InterPro" id="IPR002058">
    <property type="entry name" value="PAP_assoc"/>
</dbReference>
<feature type="compositionally biased region" description="Low complexity" evidence="8">
    <location>
        <begin position="21"/>
        <end position="40"/>
    </location>
</feature>
<keyword evidence="12" id="KW-1185">Reference proteome</keyword>
<dbReference type="PANTHER" id="PTHR12271:SF113">
    <property type="entry name" value="POLY(A) RNA POLYMERASE CID11"/>
    <property type="match status" value="1"/>
</dbReference>
<evidence type="ECO:0000256" key="6">
    <source>
        <dbReference type="ARBA" id="ARBA00022723"/>
    </source>
</evidence>
<dbReference type="RefSeq" id="XP_043134405.1">
    <property type="nucleotide sequence ID" value="XM_043275414.1"/>
</dbReference>
<feature type="domain" description="Poly(A) RNA polymerase mitochondrial-like central palm" evidence="10">
    <location>
        <begin position="149"/>
        <end position="280"/>
    </location>
</feature>
<feature type="region of interest" description="Disordered" evidence="8">
    <location>
        <begin position="463"/>
        <end position="532"/>
    </location>
</feature>
<evidence type="ECO:0000256" key="8">
    <source>
        <dbReference type="SAM" id="MobiDB-lite"/>
    </source>
</evidence>
<dbReference type="InterPro" id="IPR054708">
    <property type="entry name" value="MTPAP-like_central"/>
</dbReference>
<evidence type="ECO:0000256" key="4">
    <source>
        <dbReference type="ARBA" id="ARBA00012388"/>
    </source>
</evidence>
<dbReference type="Gene3D" id="3.30.460.10">
    <property type="entry name" value="Beta Polymerase, domain 2"/>
    <property type="match status" value="1"/>
</dbReference>
<feature type="region of interest" description="Disordered" evidence="8">
    <location>
        <begin position="1"/>
        <end position="98"/>
    </location>
</feature>
<feature type="compositionally biased region" description="Polar residues" evidence="8">
    <location>
        <begin position="738"/>
        <end position="747"/>
    </location>
</feature>
<dbReference type="EMBL" id="AP024417">
    <property type="protein sequence ID" value="BCR85883.1"/>
    <property type="molecule type" value="Genomic_DNA"/>
</dbReference>
<feature type="compositionally biased region" description="Polar residues" evidence="8">
    <location>
        <begin position="908"/>
        <end position="942"/>
    </location>
</feature>
<feature type="compositionally biased region" description="Low complexity" evidence="8">
    <location>
        <begin position="596"/>
        <end position="643"/>
    </location>
</feature>
<evidence type="ECO:0000259" key="9">
    <source>
        <dbReference type="Pfam" id="PF03828"/>
    </source>
</evidence>
<gene>
    <name evidence="11" type="ORF">ACHE_21341S</name>
</gene>
<dbReference type="SUPFAM" id="SSF81301">
    <property type="entry name" value="Nucleotidyltransferase"/>
    <property type="match status" value="1"/>
</dbReference>
<feature type="compositionally biased region" description="Basic and acidic residues" evidence="8">
    <location>
        <begin position="1080"/>
        <end position="1090"/>
    </location>
</feature>
<protein>
    <recommendedName>
        <fullName evidence="4">polynucleotide adenylyltransferase</fullName>
        <ecNumber evidence="4">2.7.7.19</ecNumber>
    </recommendedName>
</protein>
<evidence type="ECO:0000259" key="10">
    <source>
        <dbReference type="Pfam" id="PF22600"/>
    </source>
</evidence>
<dbReference type="Pfam" id="PF03828">
    <property type="entry name" value="PAP_assoc"/>
    <property type="match status" value="1"/>
</dbReference>
<feature type="compositionally biased region" description="Polar residues" evidence="8">
    <location>
        <begin position="711"/>
        <end position="726"/>
    </location>
</feature>
<evidence type="ECO:0000256" key="1">
    <source>
        <dbReference type="ARBA" id="ARBA00001936"/>
    </source>
</evidence>
<evidence type="ECO:0000256" key="2">
    <source>
        <dbReference type="ARBA" id="ARBA00001946"/>
    </source>
</evidence>
<reference evidence="11" key="2">
    <citation type="submission" date="2021-02" db="EMBL/GenBank/DDBJ databases">
        <title>Aspergillus chevalieri M1 genome sequence.</title>
        <authorList>
            <person name="Kadooka C."/>
            <person name="Mori K."/>
            <person name="Futagami T."/>
        </authorList>
    </citation>
    <scope>NUCLEOTIDE SEQUENCE</scope>
    <source>
        <strain evidence="11">M1</strain>
    </source>
</reference>
<comment type="cofactor">
    <cofactor evidence="2">
        <name>Mg(2+)</name>
        <dbReference type="ChEBI" id="CHEBI:18420"/>
    </cofactor>
</comment>
<dbReference type="GO" id="GO:1990817">
    <property type="term" value="F:poly(A) RNA polymerase activity"/>
    <property type="evidence" value="ECO:0007669"/>
    <property type="project" value="UniProtKB-EC"/>
</dbReference>
<evidence type="ECO:0000313" key="11">
    <source>
        <dbReference type="EMBL" id="BCR85883.1"/>
    </source>
</evidence>
<feature type="compositionally biased region" description="Basic residues" evidence="8">
    <location>
        <begin position="1065"/>
        <end position="1079"/>
    </location>
</feature>
<feature type="compositionally biased region" description="Polar residues" evidence="8">
    <location>
        <begin position="767"/>
        <end position="778"/>
    </location>
</feature>
<dbReference type="PANTHER" id="PTHR12271">
    <property type="entry name" value="POLY A POLYMERASE CID PAP -RELATED"/>
    <property type="match status" value="1"/>
</dbReference>
<dbReference type="GO" id="GO:0031123">
    <property type="term" value="P:RNA 3'-end processing"/>
    <property type="evidence" value="ECO:0007669"/>
    <property type="project" value="TreeGrafter"/>
</dbReference>
<dbReference type="SUPFAM" id="SSF81631">
    <property type="entry name" value="PAP/OAS1 substrate-binding domain"/>
    <property type="match status" value="1"/>
</dbReference>
<feature type="compositionally biased region" description="Polar residues" evidence="8">
    <location>
        <begin position="53"/>
        <end position="65"/>
    </location>
</feature>
<dbReference type="InterPro" id="IPR043519">
    <property type="entry name" value="NT_sf"/>
</dbReference>
<dbReference type="GeneID" id="66980242"/>
<feature type="compositionally biased region" description="Polar residues" evidence="8">
    <location>
        <begin position="1019"/>
        <end position="1044"/>
    </location>
</feature>
<feature type="compositionally biased region" description="Polar residues" evidence="8">
    <location>
        <begin position="960"/>
        <end position="972"/>
    </location>
</feature>
<evidence type="ECO:0000256" key="7">
    <source>
        <dbReference type="ARBA" id="ARBA00022842"/>
    </source>
</evidence>
<organism evidence="11 12">
    <name type="scientific">Aspergillus chevalieri</name>
    <name type="common">Eurotium chevalieri</name>
    <dbReference type="NCBI Taxonomy" id="182096"/>
    <lineage>
        <taxon>Eukaryota</taxon>
        <taxon>Fungi</taxon>
        <taxon>Dikarya</taxon>
        <taxon>Ascomycota</taxon>
        <taxon>Pezizomycotina</taxon>
        <taxon>Eurotiomycetes</taxon>
        <taxon>Eurotiomycetidae</taxon>
        <taxon>Eurotiales</taxon>
        <taxon>Aspergillaceae</taxon>
        <taxon>Aspergillus</taxon>
        <taxon>Aspergillus subgen. Aspergillus</taxon>
    </lineage>
</organism>
<feature type="compositionally biased region" description="Low complexity" evidence="8">
    <location>
        <begin position="675"/>
        <end position="688"/>
    </location>
</feature>
<dbReference type="KEGG" id="ache:ACHE_21341S"/>
<evidence type="ECO:0000313" key="12">
    <source>
        <dbReference type="Proteomes" id="UP000637239"/>
    </source>
</evidence>
<accession>A0A7R7VL41</accession>
<feature type="region of interest" description="Disordered" evidence="8">
    <location>
        <begin position="675"/>
        <end position="780"/>
    </location>
</feature>
<dbReference type="Proteomes" id="UP000637239">
    <property type="component" value="Chromosome 2"/>
</dbReference>
<feature type="domain" description="PAP-associated" evidence="9">
    <location>
        <begin position="370"/>
        <end position="425"/>
    </location>
</feature>
<dbReference type="Pfam" id="PF22600">
    <property type="entry name" value="MTPAP-like_central"/>
    <property type="match status" value="1"/>
</dbReference>
<proteinExistence type="inferred from homology"/>
<keyword evidence="6" id="KW-0479">Metal-binding</keyword>
<keyword evidence="7" id="KW-0460">Magnesium</keyword>
<keyword evidence="5" id="KW-0808">Transferase</keyword>
<dbReference type="Gene3D" id="1.10.1410.10">
    <property type="match status" value="1"/>
</dbReference>
<evidence type="ECO:0000256" key="3">
    <source>
        <dbReference type="ARBA" id="ARBA00008593"/>
    </source>
</evidence>